<evidence type="ECO:0000256" key="16">
    <source>
        <dbReference type="ARBA" id="ARBA00047443"/>
    </source>
</evidence>
<dbReference type="GO" id="GO:0003995">
    <property type="term" value="F:acyl-CoA dehydrogenase activity"/>
    <property type="evidence" value="ECO:0007669"/>
    <property type="project" value="TreeGrafter"/>
</dbReference>
<dbReference type="GO" id="GO:0033539">
    <property type="term" value="P:fatty acid beta-oxidation using acyl-CoA dehydrogenase"/>
    <property type="evidence" value="ECO:0007669"/>
    <property type="project" value="TreeGrafter"/>
</dbReference>
<comment type="cofactor">
    <cofactor evidence="1">
        <name>FAD</name>
        <dbReference type="ChEBI" id="CHEBI:57692"/>
    </cofactor>
</comment>
<dbReference type="SUPFAM" id="SSF47203">
    <property type="entry name" value="Acyl-CoA dehydrogenase C-terminal domain-like"/>
    <property type="match status" value="1"/>
</dbReference>
<keyword evidence="28" id="KW-1185">Reference proteome</keyword>
<dbReference type="InterPro" id="IPR036250">
    <property type="entry name" value="AcylCo_DH-like_C"/>
</dbReference>
<comment type="pathway">
    <text evidence="4">Lipid metabolism; fatty acid beta-oxidation.</text>
</comment>
<evidence type="ECO:0000256" key="1">
    <source>
        <dbReference type="ARBA" id="ARBA00001974"/>
    </source>
</evidence>
<evidence type="ECO:0000256" key="14">
    <source>
        <dbReference type="ARBA" id="ARBA00040622"/>
    </source>
</evidence>
<dbReference type="InterPro" id="IPR046373">
    <property type="entry name" value="Acyl-CoA_Oxase/DH_mid-dom_sf"/>
</dbReference>
<gene>
    <name evidence="27" type="ORF">Prubr_74350</name>
</gene>
<feature type="region of interest" description="Disordered" evidence="22">
    <location>
        <begin position="377"/>
        <end position="425"/>
    </location>
</feature>
<keyword evidence="11" id="KW-0443">Lipid metabolism</keyword>
<evidence type="ECO:0000256" key="17">
    <source>
        <dbReference type="ARBA" id="ARBA00048020"/>
    </source>
</evidence>
<evidence type="ECO:0000259" key="25">
    <source>
        <dbReference type="Pfam" id="PF02770"/>
    </source>
</evidence>
<keyword evidence="10" id="KW-0560">Oxidoreductase</keyword>
<evidence type="ECO:0000256" key="20">
    <source>
        <dbReference type="ARBA" id="ARBA00048399"/>
    </source>
</evidence>
<comment type="catalytic activity">
    <reaction evidence="18">
        <text>tetracosanoyl-CoA + oxidized [electron-transfer flavoprotein] + H(+) = (2E)-tetracosenoyl-CoA + reduced [electron-transfer flavoprotein]</text>
        <dbReference type="Rhea" id="RHEA:47232"/>
        <dbReference type="Rhea" id="RHEA-COMP:10685"/>
        <dbReference type="Rhea" id="RHEA-COMP:10686"/>
        <dbReference type="ChEBI" id="CHEBI:15378"/>
        <dbReference type="ChEBI" id="CHEBI:57692"/>
        <dbReference type="ChEBI" id="CHEBI:58307"/>
        <dbReference type="ChEBI" id="CHEBI:65052"/>
        <dbReference type="ChEBI" id="CHEBI:74693"/>
    </reaction>
    <physiologicalReaction direction="left-to-right" evidence="18">
        <dbReference type="Rhea" id="RHEA:47233"/>
    </physiologicalReaction>
</comment>
<dbReference type="InterPro" id="IPR013786">
    <property type="entry name" value="AcylCoA_DH/ox_N"/>
</dbReference>
<sequence length="774" mass="82206">MHANATPGVDAEDLAKRVRSFIDHQVIPVEREIETNPEIRAGLRTAARAAGVFAPSAPTGYGGLGLSMREQVDVLEESGRSLFGPLVMNCAAPDEGNMTLLEHVATPSQRERYLRPLVAGDTRSAFAMTEPAPGAGSDPAALTTTAVRDGADWLIDGQKRFITGADGAAFFIVMARTGADAATMFLVDAGAPGLSVGRHIPTIDAGFTGGHCEVVFAHCRVPSSAVLGEVDHGFANAQVRLGPARLTHCMRWLGVARRAHEIMLGYVVERELFGSRLADLGLAQHLIADNEIDIAASRALIRTAAATIDQRGRANHETSIAKTFVSEAVGRIVDRSVQLCGGRASPTTCRWHGSLPRCDRSASTTARPRCIAGRWPAVLSGGTRPPGPAEQRMADEGRGPAGNGPLQAEADTTTGPGSADTVADPPGLSLGRLAAYLGRRLPDADPDAPWQAELLAGGRSNLTYRISQGAGSWVLRRPPLGHVMPRAHDMAREYRVLRGLERTAVPSARPYLLCEDRSVVGAPFLVMEHVDGVVLSSAADCVGLSAGRSAAIADVLVRTLATLHDADLTGTGLETFGQPAGYLSRQAALWTAQWERTKVRDLPGFDRLAHWLAARTDAFADRAWALVHGDYRLDNLILAPDTAQVRAVLDWEMATRGDPVCDVALLLVYWTEPGDTLRRHVPVALGVTDGPGFGDRAAILRAYTAIRPVDPDHLDVCLVLTCLKLAVIMESIYFRHLQGKQLGSDAADMAGAAAALVEMGLRVADGQGVAALGS</sequence>
<evidence type="ECO:0000256" key="12">
    <source>
        <dbReference type="ARBA" id="ARBA00023136"/>
    </source>
</evidence>
<comment type="catalytic activity">
    <reaction evidence="19">
        <text>tricosanoyl-CoA + oxidized [electron-transfer flavoprotein] + H(+) = (2E)-tricosenoyl-CoA + reduced [electron-transfer flavoprotein]</text>
        <dbReference type="Rhea" id="RHEA:48220"/>
        <dbReference type="Rhea" id="RHEA-COMP:10685"/>
        <dbReference type="Rhea" id="RHEA-COMP:10686"/>
        <dbReference type="ChEBI" id="CHEBI:15378"/>
        <dbReference type="ChEBI" id="CHEBI:57692"/>
        <dbReference type="ChEBI" id="CHEBI:58307"/>
        <dbReference type="ChEBI" id="CHEBI:90118"/>
        <dbReference type="ChEBI" id="CHEBI:90119"/>
    </reaction>
    <physiologicalReaction direction="left-to-right" evidence="19">
        <dbReference type="Rhea" id="RHEA:48221"/>
    </physiologicalReaction>
</comment>
<evidence type="ECO:0000256" key="2">
    <source>
        <dbReference type="ARBA" id="ARBA00004275"/>
    </source>
</evidence>
<evidence type="ECO:0000259" key="24">
    <source>
        <dbReference type="Pfam" id="PF01636"/>
    </source>
</evidence>
<feature type="domain" description="Aminoglycoside phosphotransferase" evidence="24">
    <location>
        <begin position="453"/>
        <end position="677"/>
    </location>
</feature>
<evidence type="ECO:0000256" key="22">
    <source>
        <dbReference type="SAM" id="MobiDB-lite"/>
    </source>
</evidence>
<keyword evidence="13" id="KW-0576">Peroxisome</keyword>
<dbReference type="InterPro" id="IPR037069">
    <property type="entry name" value="AcylCoA_DH/ox_N_sf"/>
</dbReference>
<dbReference type="FunFam" id="2.40.110.10:FF:000002">
    <property type="entry name" value="Acyl-CoA dehydrogenase fadE12"/>
    <property type="match status" value="1"/>
</dbReference>
<dbReference type="InterPro" id="IPR009100">
    <property type="entry name" value="AcylCoA_DH/oxidase_NM_dom_sf"/>
</dbReference>
<evidence type="ECO:0000256" key="8">
    <source>
        <dbReference type="ARBA" id="ARBA00022827"/>
    </source>
</evidence>
<evidence type="ECO:0000256" key="21">
    <source>
        <dbReference type="ARBA" id="ARBA00049140"/>
    </source>
</evidence>
<keyword evidence="9" id="KW-0276">Fatty acid metabolism</keyword>
<dbReference type="Pfam" id="PF01636">
    <property type="entry name" value="APH"/>
    <property type="match status" value="1"/>
</dbReference>
<dbReference type="InterPro" id="IPR002575">
    <property type="entry name" value="Aminoglycoside_PTrfase"/>
</dbReference>
<dbReference type="Pfam" id="PF02770">
    <property type="entry name" value="Acyl-CoA_dh_M"/>
    <property type="match status" value="1"/>
</dbReference>
<evidence type="ECO:0000256" key="6">
    <source>
        <dbReference type="ARBA" id="ARBA00011738"/>
    </source>
</evidence>
<dbReference type="InterPro" id="IPR041726">
    <property type="entry name" value="ACAD10_11_N"/>
</dbReference>
<evidence type="ECO:0000313" key="28">
    <source>
        <dbReference type="Proteomes" id="UP000680866"/>
    </source>
</evidence>
<evidence type="ECO:0000256" key="4">
    <source>
        <dbReference type="ARBA" id="ARBA00005005"/>
    </source>
</evidence>
<dbReference type="GO" id="GO:0016020">
    <property type="term" value="C:membrane"/>
    <property type="evidence" value="ECO:0007669"/>
    <property type="project" value="UniProtKB-SubCell"/>
</dbReference>
<keyword evidence="7" id="KW-0285">Flavoprotein</keyword>
<comment type="catalytic activity">
    <reaction evidence="21">
        <text>eicosanoyl-CoA + oxidized [electron-transfer flavoprotein] + H(+) = (2E)-eicosenoyl-CoA + reduced [electron-transfer flavoprotein]</text>
        <dbReference type="Rhea" id="RHEA:47236"/>
        <dbReference type="Rhea" id="RHEA-COMP:10685"/>
        <dbReference type="Rhea" id="RHEA-COMP:10686"/>
        <dbReference type="ChEBI" id="CHEBI:15378"/>
        <dbReference type="ChEBI" id="CHEBI:57380"/>
        <dbReference type="ChEBI" id="CHEBI:57692"/>
        <dbReference type="ChEBI" id="CHEBI:58307"/>
        <dbReference type="ChEBI" id="CHEBI:74691"/>
    </reaction>
    <physiologicalReaction direction="left-to-right" evidence="21">
        <dbReference type="Rhea" id="RHEA:47237"/>
    </physiologicalReaction>
</comment>
<accession>A0A810NDL5</accession>
<evidence type="ECO:0000256" key="3">
    <source>
        <dbReference type="ARBA" id="ARBA00004370"/>
    </source>
</evidence>
<organism evidence="27 28">
    <name type="scientific">Polymorphospora rubra</name>
    <dbReference type="NCBI Taxonomy" id="338584"/>
    <lineage>
        <taxon>Bacteria</taxon>
        <taxon>Bacillati</taxon>
        <taxon>Actinomycetota</taxon>
        <taxon>Actinomycetes</taxon>
        <taxon>Micromonosporales</taxon>
        <taxon>Micromonosporaceae</taxon>
        <taxon>Polymorphospora</taxon>
    </lineage>
</organism>
<dbReference type="InterPro" id="IPR050741">
    <property type="entry name" value="Acyl-CoA_dehydrogenase"/>
</dbReference>
<dbReference type="AlphaFoldDB" id="A0A810NDL5"/>
<evidence type="ECO:0000256" key="13">
    <source>
        <dbReference type="ARBA" id="ARBA00023140"/>
    </source>
</evidence>
<dbReference type="KEGG" id="pry:Prubr_74350"/>
<proteinExistence type="inferred from homology"/>
<dbReference type="SUPFAM" id="SSF56645">
    <property type="entry name" value="Acyl-CoA dehydrogenase NM domain-like"/>
    <property type="match status" value="1"/>
</dbReference>
<dbReference type="Gene3D" id="1.20.140.10">
    <property type="entry name" value="Butyryl-CoA Dehydrogenase, subunit A, domain 3"/>
    <property type="match status" value="1"/>
</dbReference>
<evidence type="ECO:0000256" key="9">
    <source>
        <dbReference type="ARBA" id="ARBA00022832"/>
    </source>
</evidence>
<evidence type="ECO:0000256" key="10">
    <source>
        <dbReference type="ARBA" id="ARBA00023002"/>
    </source>
</evidence>
<evidence type="ECO:0000313" key="27">
    <source>
        <dbReference type="EMBL" id="BCJ70414.1"/>
    </source>
</evidence>
<dbReference type="EMBL" id="AP023359">
    <property type="protein sequence ID" value="BCJ70414.1"/>
    <property type="molecule type" value="Genomic_DNA"/>
</dbReference>
<evidence type="ECO:0000259" key="26">
    <source>
        <dbReference type="Pfam" id="PF02771"/>
    </source>
</evidence>
<feature type="domain" description="Acyl-CoA dehydrogenase/oxidase C-terminal" evidence="23">
    <location>
        <begin position="231"/>
        <end position="345"/>
    </location>
</feature>
<comment type="similarity">
    <text evidence="5">Belongs to the acyl-CoA dehydrogenase family.</text>
</comment>
<dbReference type="CDD" id="cd05154">
    <property type="entry name" value="ACAD10_11_N-like"/>
    <property type="match status" value="1"/>
</dbReference>
<evidence type="ECO:0000259" key="23">
    <source>
        <dbReference type="Pfam" id="PF00441"/>
    </source>
</evidence>
<comment type="function">
    <text evidence="15">Acyl-CoA dehydrogenase, that exhibits maximal activity towards saturated C22-CoA. Probably participates in beta-oxydation and energy production but could also play a role in the metabolism of specific fatty acids to control fatty acids composition of cellular lipids in brain.</text>
</comment>
<dbReference type="Pfam" id="PF00441">
    <property type="entry name" value="Acyl-CoA_dh_1"/>
    <property type="match status" value="1"/>
</dbReference>
<dbReference type="Gene3D" id="3.90.1200.10">
    <property type="match status" value="1"/>
</dbReference>
<feature type="domain" description="Acyl-CoA oxidase/dehydrogenase middle" evidence="25">
    <location>
        <begin position="125"/>
        <end position="217"/>
    </location>
</feature>
<dbReference type="PANTHER" id="PTHR48083">
    <property type="entry name" value="MEDIUM-CHAIN SPECIFIC ACYL-COA DEHYDROGENASE, MITOCHONDRIAL-RELATED"/>
    <property type="match status" value="1"/>
</dbReference>
<name>A0A810NDL5_9ACTN</name>
<comment type="subcellular location">
    <subcellularLocation>
        <location evidence="3">Membrane</location>
    </subcellularLocation>
    <subcellularLocation>
        <location evidence="2">Peroxisome</location>
    </subcellularLocation>
</comment>
<comment type="catalytic activity">
    <reaction evidence="16">
        <text>a 2,3-saturated acyl-CoA + oxidized [electron-transfer flavoprotein] + H(+) = a (2E)-enoyl-CoA + reduced [electron-transfer flavoprotein]</text>
        <dbReference type="Rhea" id="RHEA:44704"/>
        <dbReference type="Rhea" id="RHEA-COMP:10685"/>
        <dbReference type="Rhea" id="RHEA-COMP:10686"/>
        <dbReference type="ChEBI" id="CHEBI:15378"/>
        <dbReference type="ChEBI" id="CHEBI:57692"/>
        <dbReference type="ChEBI" id="CHEBI:58307"/>
        <dbReference type="ChEBI" id="CHEBI:58856"/>
        <dbReference type="ChEBI" id="CHEBI:65111"/>
    </reaction>
    <physiologicalReaction direction="left-to-right" evidence="16">
        <dbReference type="Rhea" id="RHEA:44705"/>
    </physiologicalReaction>
</comment>
<comment type="catalytic activity">
    <reaction evidence="17">
        <text>docosanoyl-CoA + oxidized [electron-transfer flavoprotein] + H(+) = (2E)-docosenoyl-CoA + reduced [electron-transfer flavoprotein]</text>
        <dbReference type="Rhea" id="RHEA:47228"/>
        <dbReference type="Rhea" id="RHEA-COMP:10685"/>
        <dbReference type="Rhea" id="RHEA-COMP:10686"/>
        <dbReference type="ChEBI" id="CHEBI:15378"/>
        <dbReference type="ChEBI" id="CHEBI:57692"/>
        <dbReference type="ChEBI" id="CHEBI:58307"/>
        <dbReference type="ChEBI" id="CHEBI:65059"/>
        <dbReference type="ChEBI" id="CHEBI:74692"/>
    </reaction>
    <physiologicalReaction direction="left-to-right" evidence="17">
        <dbReference type="Rhea" id="RHEA:47229"/>
    </physiologicalReaction>
</comment>
<protein>
    <recommendedName>
        <fullName evidence="14">Acyl-CoA dehydrogenase family member 11</fullName>
    </recommendedName>
</protein>
<keyword evidence="8" id="KW-0274">FAD</keyword>
<evidence type="ECO:0000256" key="11">
    <source>
        <dbReference type="ARBA" id="ARBA00023098"/>
    </source>
</evidence>
<dbReference type="Gene3D" id="2.40.110.10">
    <property type="entry name" value="Butyryl-CoA Dehydrogenase, subunit A, domain 2"/>
    <property type="match status" value="1"/>
</dbReference>
<dbReference type="GO" id="GO:0050660">
    <property type="term" value="F:flavin adenine dinucleotide binding"/>
    <property type="evidence" value="ECO:0007669"/>
    <property type="project" value="InterPro"/>
</dbReference>
<dbReference type="InterPro" id="IPR009075">
    <property type="entry name" value="AcylCo_DH/oxidase_C"/>
</dbReference>
<evidence type="ECO:0000256" key="15">
    <source>
        <dbReference type="ARBA" id="ARBA00046026"/>
    </source>
</evidence>
<dbReference type="RefSeq" id="WP_212820272.1">
    <property type="nucleotide sequence ID" value="NZ_AP023359.1"/>
</dbReference>
<reference evidence="27" key="1">
    <citation type="submission" date="2020-08" db="EMBL/GenBank/DDBJ databases">
        <title>Whole genome shotgun sequence of Polymorphospora rubra NBRC 101157.</title>
        <authorList>
            <person name="Komaki H."/>
            <person name="Tamura T."/>
        </authorList>
    </citation>
    <scope>NUCLEOTIDE SEQUENCE</scope>
    <source>
        <strain evidence="27">NBRC 101157</strain>
    </source>
</reference>
<dbReference type="InterPro" id="IPR006091">
    <property type="entry name" value="Acyl-CoA_Oxase/DH_mid-dom"/>
</dbReference>
<evidence type="ECO:0000256" key="7">
    <source>
        <dbReference type="ARBA" id="ARBA00022630"/>
    </source>
</evidence>
<feature type="domain" description="Acyl-CoA dehydrogenase/oxidase N-terminal" evidence="26">
    <location>
        <begin position="11"/>
        <end position="121"/>
    </location>
</feature>
<dbReference type="Gene3D" id="1.10.540.10">
    <property type="entry name" value="Acyl-CoA dehydrogenase/oxidase, N-terminal domain"/>
    <property type="match status" value="1"/>
</dbReference>
<comment type="catalytic activity">
    <reaction evidence="20">
        <text>hexacosanoyl-CoA + oxidized [electron-transfer flavoprotein] + H(+) = (2E)-hexacosenoyl-CoA + reduced [electron-transfer flavoprotein]</text>
        <dbReference type="Rhea" id="RHEA:48216"/>
        <dbReference type="Rhea" id="RHEA-COMP:10685"/>
        <dbReference type="Rhea" id="RHEA-COMP:10686"/>
        <dbReference type="ChEBI" id="CHEBI:15378"/>
        <dbReference type="ChEBI" id="CHEBI:57692"/>
        <dbReference type="ChEBI" id="CHEBI:58307"/>
        <dbReference type="ChEBI" id="CHEBI:64868"/>
        <dbReference type="ChEBI" id="CHEBI:74281"/>
    </reaction>
    <physiologicalReaction direction="left-to-right" evidence="20">
        <dbReference type="Rhea" id="RHEA:48217"/>
    </physiologicalReaction>
</comment>
<keyword evidence="12" id="KW-0472">Membrane</keyword>
<evidence type="ECO:0000256" key="18">
    <source>
        <dbReference type="ARBA" id="ARBA00048086"/>
    </source>
</evidence>
<dbReference type="Pfam" id="PF02771">
    <property type="entry name" value="Acyl-CoA_dh_N"/>
    <property type="match status" value="1"/>
</dbReference>
<comment type="subunit">
    <text evidence="6">Homodimer.</text>
</comment>
<dbReference type="PANTHER" id="PTHR48083:SF13">
    <property type="entry name" value="ACYL-COA DEHYDROGENASE FAMILY MEMBER 11"/>
    <property type="match status" value="1"/>
</dbReference>
<dbReference type="Proteomes" id="UP000680866">
    <property type="component" value="Chromosome"/>
</dbReference>
<dbReference type="Gene3D" id="3.30.200.20">
    <property type="entry name" value="Phosphorylase Kinase, domain 1"/>
    <property type="match status" value="1"/>
</dbReference>
<evidence type="ECO:0000256" key="5">
    <source>
        <dbReference type="ARBA" id="ARBA00009347"/>
    </source>
</evidence>
<evidence type="ECO:0000256" key="19">
    <source>
        <dbReference type="ARBA" id="ARBA00048395"/>
    </source>
</evidence>
<dbReference type="InterPro" id="IPR011009">
    <property type="entry name" value="Kinase-like_dom_sf"/>
</dbReference>
<dbReference type="GO" id="GO:0005737">
    <property type="term" value="C:cytoplasm"/>
    <property type="evidence" value="ECO:0007669"/>
    <property type="project" value="TreeGrafter"/>
</dbReference>
<dbReference type="SUPFAM" id="SSF56112">
    <property type="entry name" value="Protein kinase-like (PK-like)"/>
    <property type="match status" value="1"/>
</dbReference>